<dbReference type="PANTHER" id="PTHR30455">
    <property type="entry name" value="TRANSCRIPTIONAL REPRESSOR NRDR"/>
    <property type="match status" value="1"/>
</dbReference>
<evidence type="ECO:0000259" key="7">
    <source>
        <dbReference type="PROSITE" id="PS51161"/>
    </source>
</evidence>
<keyword evidence="5" id="KW-0238">DNA-binding</keyword>
<dbReference type="Pfam" id="PF22811">
    <property type="entry name" value="Zn_ribbon_NrdR"/>
    <property type="match status" value="1"/>
</dbReference>
<keyword evidence="2" id="KW-0547">Nucleotide-binding</keyword>
<dbReference type="AlphaFoldDB" id="A0A383AJP4"/>
<dbReference type="GO" id="GO:0045892">
    <property type="term" value="P:negative regulation of DNA-templated transcription"/>
    <property type="evidence" value="ECO:0007669"/>
    <property type="project" value="InterPro"/>
</dbReference>
<dbReference type="EMBL" id="UINC01192261">
    <property type="protein sequence ID" value="SVE07318.1"/>
    <property type="molecule type" value="Genomic_DNA"/>
</dbReference>
<proteinExistence type="predicted"/>
<protein>
    <recommendedName>
        <fullName evidence="7">ATP-cone domain-containing protein</fullName>
    </recommendedName>
</protein>
<dbReference type="GO" id="GO:0003677">
    <property type="term" value="F:DNA binding"/>
    <property type="evidence" value="ECO:0007669"/>
    <property type="project" value="UniProtKB-KW"/>
</dbReference>
<evidence type="ECO:0000256" key="2">
    <source>
        <dbReference type="ARBA" id="ARBA00022741"/>
    </source>
</evidence>
<keyword evidence="1" id="KW-0678">Repressor</keyword>
<reference evidence="8" key="1">
    <citation type="submission" date="2018-05" db="EMBL/GenBank/DDBJ databases">
        <authorList>
            <person name="Lanie J.A."/>
            <person name="Ng W.-L."/>
            <person name="Kazmierczak K.M."/>
            <person name="Andrzejewski T.M."/>
            <person name="Davidsen T.M."/>
            <person name="Wayne K.J."/>
            <person name="Tettelin H."/>
            <person name="Glass J.I."/>
            <person name="Rusch D."/>
            <person name="Podicherti R."/>
            <person name="Tsui H.-C.T."/>
            <person name="Winkler M.E."/>
        </authorList>
    </citation>
    <scope>NUCLEOTIDE SEQUENCE</scope>
</reference>
<evidence type="ECO:0000313" key="8">
    <source>
        <dbReference type="EMBL" id="SVE07318.1"/>
    </source>
</evidence>
<sequence>MLKKIKQLCPICNESIEKKGAKNFNLNDTNVTDSRVTKNGSMIRRRRLCACGSGTRFTTYEKIYRPELAVVKRNGQIIPFNKERIFQSVKIALNGCIDQDKKTEQIANEVNEKVQGLGK</sequence>
<evidence type="ECO:0000256" key="5">
    <source>
        <dbReference type="ARBA" id="ARBA00023125"/>
    </source>
</evidence>
<dbReference type="InterPro" id="IPR055173">
    <property type="entry name" value="NrdR-like_N"/>
</dbReference>
<dbReference type="GO" id="GO:0008270">
    <property type="term" value="F:zinc ion binding"/>
    <property type="evidence" value="ECO:0007669"/>
    <property type="project" value="InterPro"/>
</dbReference>
<name>A0A383AJP4_9ZZZZ</name>
<dbReference type="InterPro" id="IPR003796">
    <property type="entry name" value="RNR_NrdR-like"/>
</dbReference>
<evidence type="ECO:0000256" key="1">
    <source>
        <dbReference type="ARBA" id="ARBA00022491"/>
    </source>
</evidence>
<keyword evidence="4" id="KW-0805">Transcription regulation</keyword>
<dbReference type="Pfam" id="PF03477">
    <property type="entry name" value="ATP-cone"/>
    <property type="match status" value="1"/>
</dbReference>
<evidence type="ECO:0000256" key="4">
    <source>
        <dbReference type="ARBA" id="ARBA00023015"/>
    </source>
</evidence>
<evidence type="ECO:0000256" key="6">
    <source>
        <dbReference type="ARBA" id="ARBA00023163"/>
    </source>
</evidence>
<gene>
    <name evidence="8" type="ORF">METZ01_LOCUS460172</name>
</gene>
<dbReference type="PANTHER" id="PTHR30455:SF2">
    <property type="entry name" value="TRANSCRIPTIONAL REPRESSOR NRDR"/>
    <property type="match status" value="1"/>
</dbReference>
<keyword evidence="3" id="KW-0067">ATP-binding</keyword>
<feature type="non-terminal residue" evidence="8">
    <location>
        <position position="119"/>
    </location>
</feature>
<evidence type="ECO:0000256" key="3">
    <source>
        <dbReference type="ARBA" id="ARBA00022840"/>
    </source>
</evidence>
<keyword evidence="6" id="KW-0804">Transcription</keyword>
<accession>A0A383AJP4</accession>
<dbReference type="InterPro" id="IPR005144">
    <property type="entry name" value="ATP-cone_dom"/>
</dbReference>
<dbReference type="PROSITE" id="PS51161">
    <property type="entry name" value="ATP_CONE"/>
    <property type="match status" value="1"/>
</dbReference>
<feature type="domain" description="ATP-cone" evidence="7">
    <location>
        <begin position="68"/>
        <end position="119"/>
    </location>
</feature>
<dbReference type="GO" id="GO:0005524">
    <property type="term" value="F:ATP binding"/>
    <property type="evidence" value="ECO:0007669"/>
    <property type="project" value="UniProtKB-KW"/>
</dbReference>
<organism evidence="8">
    <name type="scientific">marine metagenome</name>
    <dbReference type="NCBI Taxonomy" id="408172"/>
    <lineage>
        <taxon>unclassified sequences</taxon>
        <taxon>metagenomes</taxon>
        <taxon>ecological metagenomes</taxon>
    </lineage>
</organism>